<sequence length="216" mass="25201">MDQIMAFMKMDQQQKIDKYRILNEMAIKGQILFTGSSLMEQFPINELLVDFDMDYVIYNRGVGGFKTDDMLEHMEEQIFGTEPSRIFINIGTNDISMPDYTLEKLMENYKAILTRIQVCLPEAEVYLMAYYPVNEVDKVPEGEWGKTMFTTRNNQNIQIANAAVEQLAKEMGYRYIDVNKGLSDERGMLKKEYTIEGVHMYANGYRVILQNLKQYL</sequence>
<dbReference type="InterPro" id="IPR013830">
    <property type="entry name" value="SGNH_hydro"/>
</dbReference>
<accession>A0A1D3TVQ1</accession>
<feature type="domain" description="SGNH hydrolase-type esterase" evidence="1">
    <location>
        <begin position="55"/>
        <end position="207"/>
    </location>
</feature>
<dbReference type="InterPro" id="IPR051532">
    <property type="entry name" value="Ester_Hydrolysis_Enzymes"/>
</dbReference>
<dbReference type="Gene3D" id="3.40.50.1110">
    <property type="entry name" value="SGNH hydrolase"/>
    <property type="match status" value="1"/>
</dbReference>
<dbReference type="RefSeq" id="WP_091235119.1">
    <property type="nucleotide sequence ID" value="NZ_FMKA01000018.1"/>
</dbReference>
<dbReference type="AlphaFoldDB" id="A0A1D3TVQ1"/>
<gene>
    <name evidence="2" type="ORF">SAMN05421730_101813</name>
</gene>
<dbReference type="PANTHER" id="PTHR30383:SF5">
    <property type="entry name" value="SGNH HYDROLASE-TYPE ESTERASE DOMAIN-CONTAINING PROTEIN"/>
    <property type="match status" value="1"/>
</dbReference>
<keyword evidence="3" id="KW-1185">Reference proteome</keyword>
<dbReference type="InterPro" id="IPR036514">
    <property type="entry name" value="SGNH_hydro_sf"/>
</dbReference>
<protein>
    <submittedName>
        <fullName evidence="2">Lysophospholipase L1</fullName>
    </submittedName>
</protein>
<proteinExistence type="predicted"/>
<evidence type="ECO:0000259" key="1">
    <source>
        <dbReference type="Pfam" id="PF13472"/>
    </source>
</evidence>
<dbReference type="SUPFAM" id="SSF52266">
    <property type="entry name" value="SGNH hydrolase"/>
    <property type="match status" value="1"/>
</dbReference>
<dbReference type="Pfam" id="PF13472">
    <property type="entry name" value="Lipase_GDSL_2"/>
    <property type="match status" value="1"/>
</dbReference>
<dbReference type="Proteomes" id="UP000199315">
    <property type="component" value="Unassembled WGS sequence"/>
</dbReference>
<evidence type="ECO:0000313" key="3">
    <source>
        <dbReference type="Proteomes" id="UP000199315"/>
    </source>
</evidence>
<dbReference type="EMBL" id="FMKA01000018">
    <property type="protein sequence ID" value="SCP98223.1"/>
    <property type="molecule type" value="Genomic_DNA"/>
</dbReference>
<evidence type="ECO:0000313" key="2">
    <source>
        <dbReference type="EMBL" id="SCP98223.1"/>
    </source>
</evidence>
<dbReference type="OrthoDB" id="2513075at2"/>
<name>A0A1D3TVQ1_9FIRM</name>
<reference evidence="2 3" key="1">
    <citation type="submission" date="2016-09" db="EMBL/GenBank/DDBJ databases">
        <authorList>
            <person name="Capua I."/>
            <person name="De Benedictis P."/>
            <person name="Joannis T."/>
            <person name="Lombin L.H."/>
            <person name="Cattoli G."/>
        </authorList>
    </citation>
    <scope>NUCLEOTIDE SEQUENCE [LARGE SCALE GENOMIC DNA]</scope>
    <source>
        <strain evidence="2 3">GluBS11</strain>
    </source>
</reference>
<dbReference type="PANTHER" id="PTHR30383">
    <property type="entry name" value="THIOESTERASE 1/PROTEASE 1/LYSOPHOSPHOLIPASE L1"/>
    <property type="match status" value="1"/>
</dbReference>
<dbReference type="STRING" id="1619234.SAMN05421730_101813"/>
<dbReference type="GO" id="GO:0004622">
    <property type="term" value="F:phosphatidylcholine lysophospholipase activity"/>
    <property type="evidence" value="ECO:0007669"/>
    <property type="project" value="TreeGrafter"/>
</dbReference>
<organism evidence="2 3">
    <name type="scientific">Anaerobium acetethylicum</name>
    <dbReference type="NCBI Taxonomy" id="1619234"/>
    <lineage>
        <taxon>Bacteria</taxon>
        <taxon>Bacillati</taxon>
        <taxon>Bacillota</taxon>
        <taxon>Clostridia</taxon>
        <taxon>Lachnospirales</taxon>
        <taxon>Lachnospiraceae</taxon>
        <taxon>Anaerobium</taxon>
    </lineage>
</organism>